<dbReference type="PROSITE" id="PS51257">
    <property type="entry name" value="PROKAR_LIPOPROTEIN"/>
    <property type="match status" value="1"/>
</dbReference>
<dbReference type="InterPro" id="IPR011042">
    <property type="entry name" value="6-blade_b-propeller_TolB-like"/>
</dbReference>
<dbReference type="RefSeq" id="WP_112571664.1">
    <property type="nucleotide sequence ID" value="NZ_CP043450.1"/>
</dbReference>
<dbReference type="AlphaFoldDB" id="A0A5C1HVU8"/>
<dbReference type="Proteomes" id="UP000251402">
    <property type="component" value="Chromosome"/>
</dbReference>
<evidence type="ECO:0000256" key="1">
    <source>
        <dbReference type="SAM" id="SignalP"/>
    </source>
</evidence>
<keyword evidence="4" id="KW-1185">Reference proteome</keyword>
<dbReference type="PANTHER" id="PTHR13833">
    <property type="match status" value="1"/>
</dbReference>
<proteinExistence type="predicted"/>
<evidence type="ECO:0000313" key="3">
    <source>
        <dbReference type="EMBL" id="QEM09835.1"/>
    </source>
</evidence>
<dbReference type="PANTHER" id="PTHR13833:SF71">
    <property type="entry name" value="NHL DOMAIN-CONTAINING PROTEIN"/>
    <property type="match status" value="1"/>
</dbReference>
<dbReference type="Gene3D" id="2.120.10.30">
    <property type="entry name" value="TolB, C-terminal domain"/>
    <property type="match status" value="4"/>
</dbReference>
<name>A0A5C1HVU8_9SPHI</name>
<dbReference type="Pfam" id="PF25021">
    <property type="entry name" value="TEN_NHL"/>
    <property type="match status" value="1"/>
</dbReference>
<dbReference type="OrthoDB" id="641420at2"/>
<keyword evidence="1" id="KW-0732">Signal</keyword>
<dbReference type="InterPro" id="IPR056822">
    <property type="entry name" value="TEN_NHL"/>
</dbReference>
<dbReference type="KEGG" id="mrub:DEO27_007315"/>
<sequence>MKQKRISVFKAVVPCVLILLVAGSCSKKNTNDVSQPLSVIVTTLAGDINPGNADGTGTAASFNRPSGMINDAAGNIYLADAGNNLIRKVTSDGKVTTFAGSGEKGDADGIGTAATFNNPVSITLDGSGNLYVAESTGKVIRKITSAGAVTTLAGGGANGADGTGTAAGFTSPTGIAVDANGILYVADVYKIRKVTSAGVVTTFAGSGVSGSANGTGTAASFSQLTSIIVGYSGNLYVTDSGNNMIRKITSDGVVSTLAGNGTSGSTDGTGNTATFTTPISLTADNQGNIYVSDSAHLIRAVDVFGKVTTVAGTGFSGLANGEGSKASFSTPYGMSVGVGKVYVADTFNNMIRVITAQ</sequence>
<feature type="domain" description="Teneurin NHL" evidence="2">
    <location>
        <begin position="159"/>
        <end position="209"/>
    </location>
</feature>
<reference evidence="3" key="1">
    <citation type="submission" date="2019-08" db="EMBL/GenBank/DDBJ databases">
        <title>Comparative genome analysis confer to the adaptation heavy metal polluted environment.</title>
        <authorList>
            <person name="Li Y."/>
        </authorList>
    </citation>
    <scope>NUCLEOTIDE SEQUENCE [LARGE SCALE GENOMIC DNA]</scope>
    <source>
        <strain evidence="3">P1</strain>
    </source>
</reference>
<evidence type="ECO:0000259" key="2">
    <source>
        <dbReference type="Pfam" id="PF25021"/>
    </source>
</evidence>
<feature type="signal peptide" evidence="1">
    <location>
        <begin position="1"/>
        <end position="27"/>
    </location>
</feature>
<evidence type="ECO:0000313" key="4">
    <source>
        <dbReference type="Proteomes" id="UP000251402"/>
    </source>
</evidence>
<dbReference type="SUPFAM" id="SSF101898">
    <property type="entry name" value="NHL repeat"/>
    <property type="match status" value="1"/>
</dbReference>
<dbReference type="EMBL" id="CP043450">
    <property type="protein sequence ID" value="QEM09835.1"/>
    <property type="molecule type" value="Genomic_DNA"/>
</dbReference>
<feature type="chain" id="PRO_5022955708" description="Teneurin NHL domain-containing protein" evidence="1">
    <location>
        <begin position="28"/>
        <end position="357"/>
    </location>
</feature>
<protein>
    <recommendedName>
        <fullName evidence="2">Teneurin NHL domain-containing protein</fullName>
    </recommendedName>
</protein>
<gene>
    <name evidence="3" type="ORF">DEO27_007315</name>
</gene>
<organism evidence="3 4">
    <name type="scientific">Mucilaginibacter rubeus</name>
    <dbReference type="NCBI Taxonomy" id="2027860"/>
    <lineage>
        <taxon>Bacteria</taxon>
        <taxon>Pseudomonadati</taxon>
        <taxon>Bacteroidota</taxon>
        <taxon>Sphingobacteriia</taxon>
        <taxon>Sphingobacteriales</taxon>
        <taxon>Sphingobacteriaceae</taxon>
        <taxon>Mucilaginibacter</taxon>
    </lineage>
</organism>
<accession>A0A5C1HVU8</accession>